<dbReference type="SUPFAM" id="SSF53335">
    <property type="entry name" value="S-adenosyl-L-methionine-dependent methyltransferases"/>
    <property type="match status" value="1"/>
</dbReference>
<proteinExistence type="predicted"/>
<dbReference type="CDD" id="cd02440">
    <property type="entry name" value="AdoMet_MTases"/>
    <property type="match status" value="1"/>
</dbReference>
<evidence type="ECO:0000313" key="1">
    <source>
        <dbReference type="EMBL" id="TLD93548.1"/>
    </source>
</evidence>
<accession>A0A4U8T2Q3</accession>
<dbReference type="InterPro" id="IPR029063">
    <property type="entry name" value="SAM-dependent_MTases_sf"/>
</dbReference>
<dbReference type="GO" id="GO:0008168">
    <property type="term" value="F:methyltransferase activity"/>
    <property type="evidence" value="ECO:0007669"/>
    <property type="project" value="UniProtKB-KW"/>
</dbReference>
<protein>
    <submittedName>
        <fullName evidence="1">Class I SAM-dependent methyltransferase</fullName>
    </submittedName>
</protein>
<comment type="caution">
    <text evidence="1">The sequence shown here is derived from an EMBL/GenBank/DDBJ whole genome shotgun (WGS) entry which is preliminary data.</text>
</comment>
<dbReference type="GO" id="GO:0032259">
    <property type="term" value="P:methylation"/>
    <property type="evidence" value="ECO:0007669"/>
    <property type="project" value="UniProtKB-KW"/>
</dbReference>
<name>A0A4U8T2Q3_9HELI</name>
<dbReference type="EMBL" id="JRPE02000002">
    <property type="protein sequence ID" value="TLD93548.1"/>
    <property type="molecule type" value="Genomic_DNA"/>
</dbReference>
<dbReference type="Gene3D" id="3.40.50.150">
    <property type="entry name" value="Vaccinia Virus protein VP39"/>
    <property type="match status" value="1"/>
</dbReference>
<keyword evidence="2" id="KW-1185">Reference proteome</keyword>
<dbReference type="PANTHER" id="PTHR43861">
    <property type="entry name" value="TRANS-ACONITATE 2-METHYLTRANSFERASE-RELATED"/>
    <property type="match status" value="1"/>
</dbReference>
<dbReference type="Pfam" id="PF13489">
    <property type="entry name" value="Methyltransf_23"/>
    <property type="match status" value="1"/>
</dbReference>
<dbReference type="Proteomes" id="UP000029921">
    <property type="component" value="Unassembled WGS sequence"/>
</dbReference>
<sequence>MSEYFEARGVSPETYKRASLPAYFKEVMCQLPKNARILDFGCGFGQNLLAIKERNFGFVDSNGGGGGEYQLLGIDINPKAIAYVQSVGIEAMICENIFDFRPQQKFDLVIATHILEHLPKERLIEVLSHFKSDILKEGGKMFIVVPNAQSHTGCYWAYEDFTHNTLFTAGSLLYVLKMAGFAHTDIIDKDALAGVKGVKRIIRKIFLKLYKLNFAFWNRITNSAFHAPSPQIFSYEIKALAYSKKEQQ</sequence>
<gene>
    <name evidence="1" type="ORF">LS74_002160</name>
</gene>
<reference evidence="1 2" key="1">
    <citation type="journal article" date="2014" name="Genome Announc.">
        <title>Draft genome sequences of eight enterohepatic helicobacter species isolated from both laboratory and wild rodents.</title>
        <authorList>
            <person name="Sheh A."/>
            <person name="Shen Z."/>
            <person name="Fox J.G."/>
        </authorList>
    </citation>
    <scope>NUCLEOTIDE SEQUENCE [LARGE SCALE GENOMIC DNA]</scope>
    <source>
        <strain evidence="1 2">MIT 96-1001</strain>
    </source>
</reference>
<dbReference type="AlphaFoldDB" id="A0A4U8T2Q3"/>
<organism evidence="1 2">
    <name type="scientific">Helicobacter magdeburgensis</name>
    <dbReference type="NCBI Taxonomy" id="471858"/>
    <lineage>
        <taxon>Bacteria</taxon>
        <taxon>Pseudomonadati</taxon>
        <taxon>Campylobacterota</taxon>
        <taxon>Epsilonproteobacteria</taxon>
        <taxon>Campylobacterales</taxon>
        <taxon>Helicobacteraceae</taxon>
        <taxon>Helicobacter</taxon>
    </lineage>
</organism>
<keyword evidence="1" id="KW-0489">Methyltransferase</keyword>
<evidence type="ECO:0000313" key="2">
    <source>
        <dbReference type="Proteomes" id="UP000029921"/>
    </source>
</evidence>
<dbReference type="RefSeq" id="WP_138128740.1">
    <property type="nucleotide sequence ID" value="NZ_JRPE02000002.1"/>
</dbReference>
<keyword evidence="1" id="KW-0808">Transferase</keyword>